<protein>
    <submittedName>
        <fullName evidence="1">Uncharacterized protein</fullName>
    </submittedName>
</protein>
<name>V8QTK4_9BURK</name>
<keyword evidence="2" id="KW-1185">Reference proteome</keyword>
<sequence>MYSYARPGIFLLLVMMIVIERALSRNAYI</sequence>
<dbReference type="Proteomes" id="UP000018733">
    <property type="component" value="Unassembled WGS sequence"/>
</dbReference>
<dbReference type="AlphaFoldDB" id="V8QTK4"/>
<evidence type="ECO:0000313" key="1">
    <source>
        <dbReference type="EMBL" id="ETF02339.1"/>
    </source>
</evidence>
<accession>V8QTK4</accession>
<proteinExistence type="predicted"/>
<evidence type="ECO:0000313" key="2">
    <source>
        <dbReference type="Proteomes" id="UP000018733"/>
    </source>
</evidence>
<reference evidence="1 2" key="1">
    <citation type="journal article" date="2014" name="Genome Announc.">
        <title>Draft Genome Sequence of Advenella kashmirensis Strain W13003, a Polycyclic Aromatic Hydrocarbon-Degrading Bacterium.</title>
        <authorList>
            <person name="Wang X."/>
            <person name="Jin D."/>
            <person name="Zhou L."/>
            <person name="Wu L."/>
            <person name="An W."/>
            <person name="Zhao L."/>
        </authorList>
    </citation>
    <scope>NUCLEOTIDE SEQUENCE [LARGE SCALE GENOMIC DNA]</scope>
    <source>
        <strain evidence="1 2">W13003</strain>
    </source>
</reference>
<dbReference type="EMBL" id="AYXT01000010">
    <property type="protein sequence ID" value="ETF02339.1"/>
    <property type="molecule type" value="Genomic_DNA"/>
</dbReference>
<organism evidence="1 2">
    <name type="scientific">Advenella kashmirensis W13003</name>
    <dbReference type="NCBI Taxonomy" id="1424334"/>
    <lineage>
        <taxon>Bacteria</taxon>
        <taxon>Pseudomonadati</taxon>
        <taxon>Pseudomonadota</taxon>
        <taxon>Betaproteobacteria</taxon>
        <taxon>Burkholderiales</taxon>
        <taxon>Alcaligenaceae</taxon>
    </lineage>
</organism>
<gene>
    <name evidence="1" type="ORF">W822_12275</name>
</gene>
<comment type="caution">
    <text evidence="1">The sequence shown here is derived from an EMBL/GenBank/DDBJ whole genome shotgun (WGS) entry which is preliminary data.</text>
</comment>
<dbReference type="HOGENOM" id="CLU_3408480_0_0_4"/>